<dbReference type="InterPro" id="IPR021759">
    <property type="entry name" value="WxLIP_HBD"/>
</dbReference>
<reference evidence="5 6" key="1">
    <citation type="submission" date="2020-08" db="EMBL/GenBank/DDBJ databases">
        <title>Genome sequence of Weissella diestrammenae KACC 16890T.</title>
        <authorList>
            <person name="Hyun D.-W."/>
            <person name="Bae J.-W."/>
        </authorList>
    </citation>
    <scope>NUCLEOTIDE SEQUENCE [LARGE SCALE GENOMIC DNA]</scope>
    <source>
        <strain evidence="5 6">KACC 16890</strain>
    </source>
</reference>
<accession>A0A7G9T722</accession>
<evidence type="ECO:0000256" key="1">
    <source>
        <dbReference type="SAM" id="Phobius"/>
    </source>
</evidence>
<sequence>MKKIGLGMMSLIIGLTGCVAGINAKQKNTPVNPMGVSVSAVLPSNQFNKNHTYFDLLVKPGEDQKLTVNLTNATDDAQEMITAVTTAKTNVNGVVEYAPSKNKLDQTIPFDLGKATDFPKKITVPAHQTVPFTFTIHVPNQTWPGIVAGGVSITQAKVNDNQQTKKKAGISILNRYAYAIGIVMQTQADHTVPEKLTLKKVTAGQVSLRNAVMSELHNKSENYINRVAIQSKVYRANSKKVLYESKRSNMQIAPNTVFNYPLSIEGTAFKAGRYRMKMTVKSSHNTWYFTKNFTISAAKAKTLNAKDVSIVHDTGIPWWIWLIIVCLAGLSGVLVFVVLKRKKQDQTN</sequence>
<dbReference type="Pfam" id="PF06030">
    <property type="entry name" value="WxLIP_PGBD"/>
    <property type="match status" value="1"/>
</dbReference>
<feature type="chain" id="PRO_5038451714" evidence="2">
    <location>
        <begin position="21"/>
        <end position="348"/>
    </location>
</feature>
<keyword evidence="6" id="KW-1185">Reference proteome</keyword>
<gene>
    <name evidence="5" type="ORF">H9L19_03290</name>
</gene>
<evidence type="ECO:0000313" key="5">
    <source>
        <dbReference type="EMBL" id="QNN75897.1"/>
    </source>
</evidence>
<evidence type="ECO:0000259" key="3">
    <source>
        <dbReference type="Pfam" id="PF06030"/>
    </source>
</evidence>
<dbReference type="RefSeq" id="WP_187529725.1">
    <property type="nucleotide sequence ID" value="NZ_CP060724.1"/>
</dbReference>
<feature type="domain" description="WxL Interacting Protein peptidoglycan binding" evidence="3">
    <location>
        <begin position="37"/>
        <end position="154"/>
    </location>
</feature>
<keyword evidence="1" id="KW-0472">Membrane</keyword>
<evidence type="ECO:0000259" key="4">
    <source>
        <dbReference type="Pfam" id="PF11797"/>
    </source>
</evidence>
<evidence type="ECO:0000313" key="6">
    <source>
        <dbReference type="Proteomes" id="UP000515800"/>
    </source>
</evidence>
<dbReference type="InterPro" id="IPR010317">
    <property type="entry name" value="WxLIP_PGBD"/>
</dbReference>
<dbReference type="Proteomes" id="UP000515800">
    <property type="component" value="Chromosome"/>
</dbReference>
<organism evidence="5 6">
    <name type="scientific">Weissella diestrammenae</name>
    <dbReference type="NCBI Taxonomy" id="1162633"/>
    <lineage>
        <taxon>Bacteria</taxon>
        <taxon>Bacillati</taxon>
        <taxon>Bacillota</taxon>
        <taxon>Bacilli</taxon>
        <taxon>Lactobacillales</taxon>
        <taxon>Lactobacillaceae</taxon>
        <taxon>Weissella</taxon>
    </lineage>
</organism>
<dbReference type="PROSITE" id="PS51257">
    <property type="entry name" value="PROKAR_LIPOPROTEIN"/>
    <property type="match status" value="1"/>
</dbReference>
<keyword evidence="1" id="KW-1133">Transmembrane helix</keyword>
<evidence type="ECO:0000256" key="2">
    <source>
        <dbReference type="SAM" id="SignalP"/>
    </source>
</evidence>
<name>A0A7G9T722_9LACO</name>
<dbReference type="EMBL" id="CP060724">
    <property type="protein sequence ID" value="QNN75897.1"/>
    <property type="molecule type" value="Genomic_DNA"/>
</dbReference>
<dbReference type="Pfam" id="PF11797">
    <property type="entry name" value="WxLIP_HBD"/>
    <property type="match status" value="1"/>
</dbReference>
<keyword evidence="1" id="KW-0812">Transmembrane</keyword>
<protein>
    <submittedName>
        <fullName evidence="5">DUF916 and DUF3324 domain-containing protein</fullName>
    </submittedName>
</protein>
<feature type="transmembrane region" description="Helical" evidence="1">
    <location>
        <begin position="318"/>
        <end position="339"/>
    </location>
</feature>
<proteinExistence type="predicted"/>
<dbReference type="AlphaFoldDB" id="A0A7G9T722"/>
<dbReference type="KEGG" id="wdi:H9L19_03290"/>
<feature type="domain" description="WxL Interacting Protein host binding" evidence="4">
    <location>
        <begin position="168"/>
        <end position="304"/>
    </location>
</feature>
<keyword evidence="2" id="KW-0732">Signal</keyword>
<feature type="signal peptide" evidence="2">
    <location>
        <begin position="1"/>
        <end position="20"/>
    </location>
</feature>